<dbReference type="OrthoDB" id="6027702at2"/>
<dbReference type="AlphaFoldDB" id="A0A5D8Z755"/>
<feature type="transmembrane region" description="Helical" evidence="1">
    <location>
        <begin position="197"/>
        <end position="214"/>
    </location>
</feature>
<evidence type="ECO:0000313" key="2">
    <source>
        <dbReference type="EMBL" id="TZF90765.1"/>
    </source>
</evidence>
<feature type="transmembrane region" description="Helical" evidence="1">
    <location>
        <begin position="337"/>
        <end position="354"/>
    </location>
</feature>
<comment type="caution">
    <text evidence="2">The sequence shown here is derived from an EMBL/GenBank/DDBJ whole genome shotgun (WGS) entry which is preliminary data.</text>
</comment>
<feature type="transmembrane region" description="Helical" evidence="1">
    <location>
        <begin position="161"/>
        <end position="185"/>
    </location>
</feature>
<organism evidence="2 3">
    <name type="scientific">Cognatilysobacter lacus</name>
    <dbReference type="NCBI Taxonomy" id="1643323"/>
    <lineage>
        <taxon>Bacteria</taxon>
        <taxon>Pseudomonadati</taxon>
        <taxon>Pseudomonadota</taxon>
        <taxon>Gammaproteobacteria</taxon>
        <taxon>Lysobacterales</taxon>
        <taxon>Lysobacteraceae</taxon>
        <taxon>Cognatilysobacter</taxon>
    </lineage>
</organism>
<feature type="transmembrane region" description="Helical" evidence="1">
    <location>
        <begin position="124"/>
        <end position="149"/>
    </location>
</feature>
<keyword evidence="1" id="KW-0472">Membrane</keyword>
<feature type="transmembrane region" description="Helical" evidence="1">
    <location>
        <begin position="81"/>
        <end position="103"/>
    </location>
</feature>
<gene>
    <name evidence="2" type="ORF">FW784_03945</name>
</gene>
<sequence length="437" mass="46798">MSLSDSRPRAAHWAIFILLALLLQLPLIANPGYFSHDELQWGARAIDGVRADWSGVGALQYRPLTFAIWLALSRALFESPMLFHLAIAMFGALNATLLVAVVLRAGAAPRAALAAGVTFVLNPYAMYVHGWVATLADLTWCLCALGIAWMTLGSRRGVAPVAAVLTVAALLAKESALSIPALAVVGYLADTARRRRWRGVVIATGSVSAAYLLLRHAGLSSVSDADSYAWHLRNIPARFLQFELYPLLPRVFEVHNTLVAPRLVELLVAGVVLTALVAVLASRHWRWAVAFIAGGLAALGPVLVLDNPATQYGYALAAWNAGVFALAWPRLRRLDRVPVLLAVALVSLHAGYVARTMLHVGRVQAVYSPAVAAAVSTSTGVVRVAPLSPGDAWMFLRLSHQIPHYRGVVLLDRIQVVPAGAPADYIVAADGSLQPAR</sequence>
<name>A0A5D8Z755_9GAMM</name>
<feature type="transmembrane region" description="Helical" evidence="1">
    <location>
        <begin position="259"/>
        <end position="280"/>
    </location>
</feature>
<evidence type="ECO:0008006" key="4">
    <source>
        <dbReference type="Google" id="ProtNLM"/>
    </source>
</evidence>
<keyword evidence="3" id="KW-1185">Reference proteome</keyword>
<proteinExistence type="predicted"/>
<keyword evidence="1" id="KW-0812">Transmembrane</keyword>
<feature type="transmembrane region" description="Helical" evidence="1">
    <location>
        <begin position="311"/>
        <end position="328"/>
    </location>
</feature>
<dbReference type="EMBL" id="VTRV01000027">
    <property type="protein sequence ID" value="TZF90765.1"/>
    <property type="molecule type" value="Genomic_DNA"/>
</dbReference>
<accession>A0A5D8Z755</accession>
<keyword evidence="1" id="KW-1133">Transmembrane helix</keyword>
<evidence type="ECO:0000313" key="3">
    <source>
        <dbReference type="Proteomes" id="UP000323164"/>
    </source>
</evidence>
<reference evidence="2 3" key="1">
    <citation type="submission" date="2019-08" db="EMBL/GenBank/DDBJ databases">
        <title>Draft genome sequence of Lysobacter sp. UKS-15.</title>
        <authorList>
            <person name="Im W.-T."/>
        </authorList>
    </citation>
    <scope>NUCLEOTIDE SEQUENCE [LARGE SCALE GENOMIC DNA]</scope>
    <source>
        <strain evidence="2 3">UKS-15</strain>
    </source>
</reference>
<protein>
    <recommendedName>
        <fullName evidence="4">Glycosyltransferase RgtA/B/C/D-like domain-containing protein</fullName>
    </recommendedName>
</protein>
<dbReference type="Proteomes" id="UP000323164">
    <property type="component" value="Unassembled WGS sequence"/>
</dbReference>
<feature type="transmembrane region" description="Helical" evidence="1">
    <location>
        <begin position="287"/>
        <end position="305"/>
    </location>
</feature>
<evidence type="ECO:0000256" key="1">
    <source>
        <dbReference type="SAM" id="Phobius"/>
    </source>
</evidence>
<dbReference type="RefSeq" id="WP_149352062.1">
    <property type="nucleotide sequence ID" value="NZ_VTRV01000027.1"/>
</dbReference>